<dbReference type="Proteomes" id="UP000284403">
    <property type="component" value="Unassembled WGS sequence"/>
</dbReference>
<evidence type="ECO:0000313" key="3">
    <source>
        <dbReference type="Proteomes" id="UP000284403"/>
    </source>
</evidence>
<sequence length="138" mass="14695">MFSPSLSGHGQPSAAASPVRPGRGARSCSTLPCSEEVVPCAVHVPDCVGECVAPFHRRPHRHFPPFSRRKPQDVAPLRVEHKLAHSPPPCGQGLTVAAAVPPPPFRAALRAAECRRRAPTSTDAVPAAQHMQSAPQQR</sequence>
<dbReference type="EMBL" id="MKKU01001128">
    <property type="protein sequence ID" value="RNE97507.1"/>
    <property type="molecule type" value="Genomic_DNA"/>
</dbReference>
<feature type="region of interest" description="Disordered" evidence="1">
    <location>
        <begin position="113"/>
        <end position="138"/>
    </location>
</feature>
<accession>A0A3R7N6S5</accession>
<feature type="compositionally biased region" description="Polar residues" evidence="1">
    <location>
        <begin position="1"/>
        <end position="10"/>
    </location>
</feature>
<comment type="caution">
    <text evidence="2">The sequence shown here is derived from an EMBL/GenBank/DDBJ whole genome shotgun (WGS) entry which is preliminary data.</text>
</comment>
<feature type="region of interest" description="Disordered" evidence="1">
    <location>
        <begin position="1"/>
        <end position="25"/>
    </location>
</feature>
<evidence type="ECO:0000313" key="2">
    <source>
        <dbReference type="EMBL" id="RNE97507.1"/>
    </source>
</evidence>
<proteinExistence type="predicted"/>
<keyword evidence="3" id="KW-1185">Reference proteome</keyword>
<gene>
    <name evidence="2" type="ORF">Tco025E_09436</name>
</gene>
<protein>
    <submittedName>
        <fullName evidence="2">Uncharacterized protein</fullName>
    </submittedName>
</protein>
<name>A0A3R7N6S5_9TRYP</name>
<reference evidence="2 3" key="1">
    <citation type="journal article" date="2018" name="BMC Genomics">
        <title>Genomic comparison of Trypanosoma conorhini and Trypanosoma rangeli to Trypanosoma cruzi strains of high and low virulence.</title>
        <authorList>
            <person name="Bradwell K.R."/>
            <person name="Koparde V.N."/>
            <person name="Matveyev A.V."/>
            <person name="Serrano M.G."/>
            <person name="Alves J.M."/>
            <person name="Parikh H."/>
            <person name="Huang B."/>
            <person name="Lee V."/>
            <person name="Espinosa-Alvarez O."/>
            <person name="Ortiz P.A."/>
            <person name="Costa-Martins A.G."/>
            <person name="Teixeira M.M."/>
            <person name="Buck G.A."/>
        </authorList>
    </citation>
    <scope>NUCLEOTIDE SEQUENCE [LARGE SCALE GENOMIC DNA]</scope>
    <source>
        <strain evidence="2 3">025E</strain>
    </source>
</reference>
<organism evidence="2 3">
    <name type="scientific">Trypanosoma conorhini</name>
    <dbReference type="NCBI Taxonomy" id="83891"/>
    <lineage>
        <taxon>Eukaryota</taxon>
        <taxon>Discoba</taxon>
        <taxon>Euglenozoa</taxon>
        <taxon>Kinetoplastea</taxon>
        <taxon>Metakinetoplastina</taxon>
        <taxon>Trypanosomatida</taxon>
        <taxon>Trypanosomatidae</taxon>
        <taxon>Trypanosoma</taxon>
    </lineage>
</organism>
<dbReference type="AlphaFoldDB" id="A0A3R7N6S5"/>
<dbReference type="GeneID" id="40323047"/>
<evidence type="ECO:0000256" key="1">
    <source>
        <dbReference type="SAM" id="MobiDB-lite"/>
    </source>
</evidence>
<dbReference type="RefSeq" id="XP_029223619.1">
    <property type="nucleotide sequence ID" value="XM_029376255.1"/>
</dbReference>